<gene>
    <name evidence="1" type="ORF">DPX39_110041500</name>
</gene>
<sequence>MLSGAEELISDLFRRTSTTSNAVEFILSSNSAAYHDVMQRICNSNQPQLVEGILRTAQSLLPTELFQVFGKSVVPVLLLFAPAVLRRVGELLAAPKETPLSTCGEWDAFTSFITGIHCKLLASPECRATNVRSLPPPPVAARHTPSWSKVFHGEENVSEGVPPPQPSTDCEVNVTAIGTDNYGSLLCTIVCGLSHLLACVATPPCDIGGPGLTTLCNEVMRLLSSTPVFCYASKDANLQIACVSLLLSVLNVGKAVQGCVASSFMPTMRRWFDLTLYSANAVCIQLLFPYILHARAHR</sequence>
<organism evidence="1 2">
    <name type="scientific">Trypanosoma brucei equiperdum</name>
    <dbReference type="NCBI Taxonomy" id="630700"/>
    <lineage>
        <taxon>Eukaryota</taxon>
        <taxon>Discoba</taxon>
        <taxon>Euglenozoa</taxon>
        <taxon>Kinetoplastea</taxon>
        <taxon>Metakinetoplastina</taxon>
        <taxon>Trypanosomatida</taxon>
        <taxon>Trypanosomatidae</taxon>
        <taxon>Trypanosoma</taxon>
    </lineage>
</organism>
<name>A0A3L6KTN8_9TRYP</name>
<evidence type="ECO:0000313" key="2">
    <source>
        <dbReference type="Proteomes" id="UP000266743"/>
    </source>
</evidence>
<proteinExistence type="predicted"/>
<evidence type="ECO:0000313" key="1">
    <source>
        <dbReference type="EMBL" id="RHW67799.1"/>
    </source>
</evidence>
<dbReference type="AlphaFoldDB" id="A0A3L6KTN8"/>
<dbReference type="EMBL" id="QSBY01000011">
    <property type="protein sequence ID" value="RHW67799.1"/>
    <property type="molecule type" value="Genomic_DNA"/>
</dbReference>
<reference evidence="1 2" key="1">
    <citation type="submission" date="2018-09" db="EMBL/GenBank/DDBJ databases">
        <title>whole genome sequence of T. equiperdum IVM-t1 strain.</title>
        <authorList>
            <person name="Suganuma K."/>
        </authorList>
    </citation>
    <scope>NUCLEOTIDE SEQUENCE [LARGE SCALE GENOMIC DNA]</scope>
    <source>
        <strain evidence="1 2">IVM-t1</strain>
    </source>
</reference>
<accession>A0A3L6KTN8</accession>
<dbReference type="Proteomes" id="UP000266743">
    <property type="component" value="Chromosome 11"/>
</dbReference>
<protein>
    <submittedName>
        <fullName evidence="1">Uncharacterized protein</fullName>
    </submittedName>
</protein>
<comment type="caution">
    <text evidence="1">The sequence shown here is derived from an EMBL/GenBank/DDBJ whole genome shotgun (WGS) entry which is preliminary data.</text>
</comment>